<dbReference type="Pfam" id="PF00990">
    <property type="entry name" value="GGDEF"/>
    <property type="match status" value="1"/>
</dbReference>
<dbReference type="SMART" id="SM00471">
    <property type="entry name" value="HDc"/>
    <property type="match status" value="1"/>
</dbReference>
<proteinExistence type="predicted"/>
<dbReference type="Gene3D" id="1.10.3210.10">
    <property type="entry name" value="Hypothetical protein af1432"/>
    <property type="match status" value="1"/>
</dbReference>
<dbReference type="PROSITE" id="PS51832">
    <property type="entry name" value="HD_GYP"/>
    <property type="match status" value="1"/>
</dbReference>
<dbReference type="NCBIfam" id="TIGR00254">
    <property type="entry name" value="GGDEF"/>
    <property type="match status" value="1"/>
</dbReference>
<gene>
    <name evidence="5" type="ORF">I0Q91_02210</name>
</gene>
<dbReference type="NCBIfam" id="TIGR00229">
    <property type="entry name" value="sensory_box"/>
    <property type="match status" value="1"/>
</dbReference>
<dbReference type="RefSeq" id="WP_270452573.1">
    <property type="nucleotide sequence ID" value="NZ_JADPIE010000001.1"/>
</dbReference>
<dbReference type="CDD" id="cd01949">
    <property type="entry name" value="GGDEF"/>
    <property type="match status" value="1"/>
</dbReference>
<dbReference type="PROSITE" id="PS50112">
    <property type="entry name" value="PAS"/>
    <property type="match status" value="1"/>
</dbReference>
<dbReference type="InterPro" id="IPR029787">
    <property type="entry name" value="Nucleotide_cyclase"/>
</dbReference>
<dbReference type="InterPro" id="IPR013655">
    <property type="entry name" value="PAS_fold_3"/>
</dbReference>
<sequence>MIKDLSELFEIIESVNAIIWEYNILDDNWDYVSPQSQTILGYKPEEWTDLDFWVNSIHPEDRNWAKDYCLSCTQKGEDHIFEYRFKKKTGGYIWLRDEVVIIMEAGSPVKLRGLMTDITELKERENKIKYLLYRDSLTELYNRRFFEEEIKRLDTKRQLPLSIIMADVNGLKLINDSLGHEKGDELLIKTSNLLKEVLREEDILARQGGDEFAVLLPKTNKDEAEKIVLRIKEKCRETINEEVAVSIGIGLATKIKPEQDINEVLRVADNIMYQSKLSESRSTKSKIVQSLVSTLEVKSNETKEHALRMTKLAFEFGEKLGLTNSELNRLSLLSTLHDIGKITISEKILKKPEELTVEEWKIIKEHPERGYKIANSSEEFALIAEEIYAHHERWDGSGYPKNLSGEGIPYLARIISIIDAYDVMTNGRQYKKVMSQKEALQEIKACSGSQFDPELAPSFIEMM</sequence>
<dbReference type="InterPro" id="IPR043128">
    <property type="entry name" value="Rev_trsase/Diguanyl_cyclase"/>
</dbReference>
<dbReference type="PANTHER" id="PTHR43155">
    <property type="entry name" value="CYCLIC DI-GMP PHOSPHODIESTERASE PA4108-RELATED"/>
    <property type="match status" value="1"/>
</dbReference>
<dbReference type="Pfam" id="PF08447">
    <property type="entry name" value="PAS_3"/>
    <property type="match status" value="1"/>
</dbReference>
<accession>A0A931F9E8</accession>
<dbReference type="SMART" id="SM00267">
    <property type="entry name" value="GGDEF"/>
    <property type="match status" value="1"/>
</dbReference>
<dbReference type="CDD" id="cd00077">
    <property type="entry name" value="HDc"/>
    <property type="match status" value="1"/>
</dbReference>
<dbReference type="InterPro" id="IPR037522">
    <property type="entry name" value="HD_GYP_dom"/>
</dbReference>
<dbReference type="CDD" id="cd00130">
    <property type="entry name" value="PAS"/>
    <property type="match status" value="1"/>
</dbReference>
<dbReference type="PROSITE" id="PS50887">
    <property type="entry name" value="GGDEF"/>
    <property type="match status" value="1"/>
</dbReference>
<dbReference type="SMART" id="SM00086">
    <property type="entry name" value="PAC"/>
    <property type="match status" value="1"/>
</dbReference>
<keyword evidence="6" id="KW-1185">Reference proteome</keyword>
<dbReference type="Gene3D" id="3.30.70.270">
    <property type="match status" value="1"/>
</dbReference>
<dbReference type="InterPro" id="IPR035965">
    <property type="entry name" value="PAS-like_dom_sf"/>
</dbReference>
<organism evidence="5 6">
    <name type="scientific">Halonatronomonas betaini</name>
    <dbReference type="NCBI Taxonomy" id="2778430"/>
    <lineage>
        <taxon>Bacteria</taxon>
        <taxon>Bacillati</taxon>
        <taxon>Bacillota</taxon>
        <taxon>Clostridia</taxon>
        <taxon>Halanaerobiales</taxon>
        <taxon>Halarsenatibacteraceae</taxon>
        <taxon>Halonatronomonas</taxon>
    </lineage>
</organism>
<dbReference type="SMART" id="SM00091">
    <property type="entry name" value="PAS"/>
    <property type="match status" value="1"/>
</dbReference>
<evidence type="ECO:0000313" key="5">
    <source>
        <dbReference type="EMBL" id="MBF8435882.1"/>
    </source>
</evidence>
<evidence type="ECO:0000259" key="4">
    <source>
        <dbReference type="PROSITE" id="PS51832"/>
    </source>
</evidence>
<feature type="domain" description="GGDEF" evidence="3">
    <location>
        <begin position="159"/>
        <end position="289"/>
    </location>
</feature>
<dbReference type="SUPFAM" id="SSF55073">
    <property type="entry name" value="Nucleotide cyclase"/>
    <property type="match status" value="1"/>
</dbReference>
<evidence type="ECO:0000259" key="3">
    <source>
        <dbReference type="PROSITE" id="PS50887"/>
    </source>
</evidence>
<feature type="domain" description="HD-GYP" evidence="4">
    <location>
        <begin position="280"/>
        <end position="463"/>
    </location>
</feature>
<dbReference type="Gene3D" id="3.30.450.20">
    <property type="entry name" value="PAS domain"/>
    <property type="match status" value="1"/>
</dbReference>
<reference evidence="5" key="1">
    <citation type="submission" date="2020-11" db="EMBL/GenBank/DDBJ databases">
        <title>Halonatronomonas betainensis gen. nov., sp. nov. a novel haloalkaliphilic representative of the family Halanaerobiacae capable of betaine degradation.</title>
        <authorList>
            <person name="Boltyanskaya Y."/>
            <person name="Kevbrin V."/>
            <person name="Detkova E."/>
            <person name="Grouzdev D.S."/>
            <person name="Koziaeva V."/>
            <person name="Zhilina T."/>
        </authorList>
    </citation>
    <scope>NUCLEOTIDE SEQUENCE</scope>
    <source>
        <strain evidence="5">Z-7014</strain>
    </source>
</reference>
<dbReference type="SUPFAM" id="SSF109604">
    <property type="entry name" value="HD-domain/PDEase-like"/>
    <property type="match status" value="1"/>
</dbReference>
<comment type="caution">
    <text evidence="5">The sequence shown here is derived from an EMBL/GenBank/DDBJ whole genome shotgun (WGS) entry which is preliminary data.</text>
</comment>
<feature type="domain" description="PAS" evidence="1">
    <location>
        <begin position="4"/>
        <end position="63"/>
    </location>
</feature>
<dbReference type="PANTHER" id="PTHR43155:SF2">
    <property type="entry name" value="CYCLIC DI-GMP PHOSPHODIESTERASE PA4108"/>
    <property type="match status" value="1"/>
</dbReference>
<dbReference type="InterPro" id="IPR000700">
    <property type="entry name" value="PAS-assoc_C"/>
</dbReference>
<feature type="domain" description="PAC" evidence="2">
    <location>
        <begin position="79"/>
        <end position="130"/>
    </location>
</feature>
<name>A0A931F9E8_9FIRM</name>
<dbReference type="Pfam" id="PF13487">
    <property type="entry name" value="HD_5"/>
    <property type="match status" value="1"/>
</dbReference>
<dbReference type="InterPro" id="IPR003607">
    <property type="entry name" value="HD/PDEase_dom"/>
</dbReference>
<dbReference type="SUPFAM" id="SSF55785">
    <property type="entry name" value="PYP-like sensor domain (PAS domain)"/>
    <property type="match status" value="1"/>
</dbReference>
<dbReference type="AlphaFoldDB" id="A0A931F9E8"/>
<protein>
    <submittedName>
        <fullName evidence="5">Diguanylate cyclase</fullName>
    </submittedName>
</protein>
<dbReference type="Proteomes" id="UP000621436">
    <property type="component" value="Unassembled WGS sequence"/>
</dbReference>
<evidence type="ECO:0000313" key="6">
    <source>
        <dbReference type="Proteomes" id="UP000621436"/>
    </source>
</evidence>
<dbReference type="InterPro" id="IPR001610">
    <property type="entry name" value="PAC"/>
</dbReference>
<evidence type="ECO:0000259" key="1">
    <source>
        <dbReference type="PROSITE" id="PS50112"/>
    </source>
</evidence>
<dbReference type="InterPro" id="IPR000160">
    <property type="entry name" value="GGDEF_dom"/>
</dbReference>
<dbReference type="EMBL" id="JADPIE010000001">
    <property type="protein sequence ID" value="MBF8435882.1"/>
    <property type="molecule type" value="Genomic_DNA"/>
</dbReference>
<dbReference type="PROSITE" id="PS50113">
    <property type="entry name" value="PAC"/>
    <property type="match status" value="1"/>
</dbReference>
<dbReference type="InterPro" id="IPR000014">
    <property type="entry name" value="PAS"/>
</dbReference>
<evidence type="ECO:0000259" key="2">
    <source>
        <dbReference type="PROSITE" id="PS50113"/>
    </source>
</evidence>